<protein>
    <submittedName>
        <fullName evidence="1">Gliding motility-associated-like protein</fullName>
    </submittedName>
</protein>
<accession>A0A2P8D8P6</accession>
<organism evidence="1 2">
    <name type="scientific">Taibaiella chishuiensis</name>
    <dbReference type="NCBI Taxonomy" id="1434707"/>
    <lineage>
        <taxon>Bacteria</taxon>
        <taxon>Pseudomonadati</taxon>
        <taxon>Bacteroidota</taxon>
        <taxon>Chitinophagia</taxon>
        <taxon>Chitinophagales</taxon>
        <taxon>Chitinophagaceae</taxon>
        <taxon>Taibaiella</taxon>
    </lineage>
</organism>
<dbReference type="InterPro" id="IPR026341">
    <property type="entry name" value="T9SS_type_B"/>
</dbReference>
<dbReference type="AlphaFoldDB" id="A0A2P8D8P6"/>
<dbReference type="RefSeq" id="WP_181358416.1">
    <property type="nucleotide sequence ID" value="NZ_PYGD01000002.1"/>
</dbReference>
<sequence>MVLLACFMSGNTIVFAQQYYQITGNAGTQNIGGNSVTISSSGSTMWGSYGCTGVGPYTIGSSWPFPSTGQSSFTFQFAVPVTHVKVQGIYINPGELLFLKINGQPYSITNSNLSTSSVCNGPQAIITPGGALATGTGVLSAEAEIIVTGCIQTLEVLTDGLLDGIIFGAHFATQVIASNNGPVCEGGNLQLTGTATGNNAQYNWTGPGGFSSALQHPVLNQVTLAREGIYTLSVHMCDADYTDTTYVAIRPAPKIEAAYDNPLCTGSSLQLRSNTAQDSVTCQWNGPGQFASTAADALVTGSAAAVHEGWYRLRATRGSCTARDSVLVRVAKPVQHSFTEVVCANEGYRFDGQSLVQSGVYRATYAAANGCDSVATLSLVVVPSPELQLDFAREKEFCIGDTLLVKASGAEAFHWGNTAAEAGDEWRWPLLERVNTITVTGISGNKCTDTATLAVTAAACCHINMPNAFSPNGDGINDKFGPVTNGHFRNYTLSVYDRWGRRIFTGHTESKQWDGMSGGAPAETGTYHYIVTGNCADDTPIRRKGDIMLIR</sequence>
<evidence type="ECO:0000313" key="1">
    <source>
        <dbReference type="EMBL" id="PSK93583.1"/>
    </source>
</evidence>
<dbReference type="NCBIfam" id="TIGR04131">
    <property type="entry name" value="Bac_Flav_CTERM"/>
    <property type="match status" value="1"/>
</dbReference>
<comment type="caution">
    <text evidence="1">The sequence shown here is derived from an EMBL/GenBank/DDBJ whole genome shotgun (WGS) entry which is preliminary data.</text>
</comment>
<keyword evidence="2" id="KW-1185">Reference proteome</keyword>
<gene>
    <name evidence="1" type="ORF">B0I18_102553</name>
</gene>
<dbReference type="Proteomes" id="UP000240572">
    <property type="component" value="Unassembled WGS sequence"/>
</dbReference>
<dbReference type="Pfam" id="PF13585">
    <property type="entry name" value="CHU_C"/>
    <property type="match status" value="1"/>
</dbReference>
<proteinExistence type="predicted"/>
<reference evidence="1 2" key="1">
    <citation type="submission" date="2018-03" db="EMBL/GenBank/DDBJ databases">
        <title>Genomic Encyclopedia of Type Strains, Phase III (KMG-III): the genomes of soil and plant-associated and newly described type strains.</title>
        <authorList>
            <person name="Whitman W."/>
        </authorList>
    </citation>
    <scope>NUCLEOTIDE SEQUENCE [LARGE SCALE GENOMIC DNA]</scope>
    <source>
        <strain evidence="1 2">CGMCC 1.12700</strain>
    </source>
</reference>
<dbReference type="InterPro" id="IPR013783">
    <property type="entry name" value="Ig-like_fold"/>
</dbReference>
<dbReference type="Gene3D" id="2.60.40.10">
    <property type="entry name" value="Immunoglobulins"/>
    <property type="match status" value="2"/>
</dbReference>
<evidence type="ECO:0000313" key="2">
    <source>
        <dbReference type="Proteomes" id="UP000240572"/>
    </source>
</evidence>
<name>A0A2P8D8P6_9BACT</name>
<dbReference type="EMBL" id="PYGD01000002">
    <property type="protein sequence ID" value="PSK93583.1"/>
    <property type="molecule type" value="Genomic_DNA"/>
</dbReference>